<evidence type="ECO:0000256" key="1">
    <source>
        <dbReference type="ARBA" id="ARBA00004141"/>
    </source>
</evidence>
<evidence type="ECO:0000256" key="5">
    <source>
        <dbReference type="ARBA" id="ARBA00023136"/>
    </source>
</evidence>
<keyword evidence="4 6" id="KW-1133">Transmembrane helix</keyword>
<protein>
    <submittedName>
        <fullName evidence="8">GtrA family protein</fullName>
    </submittedName>
</protein>
<dbReference type="Pfam" id="PF04138">
    <property type="entry name" value="GtrA_DPMS_TM"/>
    <property type="match status" value="1"/>
</dbReference>
<dbReference type="InterPro" id="IPR007267">
    <property type="entry name" value="GtrA_DPMS_TM"/>
</dbReference>
<sequence>MRKKELIRSLKFLCFSLSAGVIQIVTFTLLNELVRWPYWPCYLIALVLSVVWNFTLNRRYTFQSANNVPKAMAQVFGFYCVFTPASTVLGSYLADTLLWNEYLVTILNMVSNFVLEYLFDRLVVFRKSIDTNDRAGKQV</sequence>
<feature type="transmembrane region" description="Helical" evidence="6">
    <location>
        <begin position="12"/>
        <end position="30"/>
    </location>
</feature>
<gene>
    <name evidence="8" type="ORF">IAA67_01145</name>
</gene>
<feature type="transmembrane region" description="Helical" evidence="6">
    <location>
        <begin position="75"/>
        <end position="93"/>
    </location>
</feature>
<feature type="transmembrane region" description="Helical" evidence="6">
    <location>
        <begin position="36"/>
        <end position="54"/>
    </location>
</feature>
<evidence type="ECO:0000256" key="2">
    <source>
        <dbReference type="ARBA" id="ARBA00009399"/>
    </source>
</evidence>
<evidence type="ECO:0000256" key="6">
    <source>
        <dbReference type="SAM" id="Phobius"/>
    </source>
</evidence>
<reference evidence="8" key="2">
    <citation type="journal article" date="2021" name="PeerJ">
        <title>Extensive microbial diversity within the chicken gut microbiome revealed by metagenomics and culture.</title>
        <authorList>
            <person name="Gilroy R."/>
            <person name="Ravi A."/>
            <person name="Getino M."/>
            <person name="Pursley I."/>
            <person name="Horton D.L."/>
            <person name="Alikhan N.F."/>
            <person name="Baker D."/>
            <person name="Gharbi K."/>
            <person name="Hall N."/>
            <person name="Watson M."/>
            <person name="Adriaenssens E.M."/>
            <person name="Foster-Nyarko E."/>
            <person name="Jarju S."/>
            <person name="Secka A."/>
            <person name="Antonio M."/>
            <person name="Oren A."/>
            <person name="Chaudhuri R.R."/>
            <person name="La Ragione R."/>
            <person name="Hildebrand F."/>
            <person name="Pallen M.J."/>
        </authorList>
    </citation>
    <scope>NUCLEOTIDE SEQUENCE</scope>
    <source>
        <strain evidence="8">ChiSjej2B20-13462</strain>
    </source>
</reference>
<dbReference type="EMBL" id="DVFN01000015">
    <property type="protein sequence ID" value="HIQ68930.1"/>
    <property type="molecule type" value="Genomic_DNA"/>
</dbReference>
<evidence type="ECO:0000256" key="3">
    <source>
        <dbReference type="ARBA" id="ARBA00022692"/>
    </source>
</evidence>
<dbReference type="PANTHER" id="PTHR38459:SF1">
    <property type="entry name" value="PROPHAGE BACTOPRENOL-LINKED GLUCOSE TRANSLOCASE HOMOLOG"/>
    <property type="match status" value="1"/>
</dbReference>
<accession>A0A9D1CMY5</accession>
<feature type="domain" description="GtrA/DPMS transmembrane" evidence="7">
    <location>
        <begin position="11"/>
        <end position="125"/>
    </location>
</feature>
<dbReference type="GO" id="GO:0005886">
    <property type="term" value="C:plasma membrane"/>
    <property type="evidence" value="ECO:0007669"/>
    <property type="project" value="TreeGrafter"/>
</dbReference>
<comment type="similarity">
    <text evidence="2">Belongs to the GtrA family.</text>
</comment>
<keyword evidence="5 6" id="KW-0472">Membrane</keyword>
<evidence type="ECO:0000313" key="9">
    <source>
        <dbReference type="Proteomes" id="UP000886874"/>
    </source>
</evidence>
<evidence type="ECO:0000313" key="8">
    <source>
        <dbReference type="EMBL" id="HIQ68930.1"/>
    </source>
</evidence>
<name>A0A9D1CMY5_9FIRM</name>
<reference evidence="8" key="1">
    <citation type="submission" date="2020-10" db="EMBL/GenBank/DDBJ databases">
        <authorList>
            <person name="Gilroy R."/>
        </authorList>
    </citation>
    <scope>NUCLEOTIDE SEQUENCE</scope>
    <source>
        <strain evidence="8">ChiSjej2B20-13462</strain>
    </source>
</reference>
<organism evidence="8 9">
    <name type="scientific">Candidatus Avoscillospira stercorigallinarum</name>
    <dbReference type="NCBI Taxonomy" id="2840708"/>
    <lineage>
        <taxon>Bacteria</taxon>
        <taxon>Bacillati</taxon>
        <taxon>Bacillota</taxon>
        <taxon>Clostridia</taxon>
        <taxon>Eubacteriales</taxon>
        <taxon>Oscillospiraceae</taxon>
        <taxon>Oscillospiraceae incertae sedis</taxon>
        <taxon>Candidatus Avoscillospira</taxon>
    </lineage>
</organism>
<dbReference type="PANTHER" id="PTHR38459">
    <property type="entry name" value="PROPHAGE BACTOPRENOL-LINKED GLUCOSE TRANSLOCASE HOMOLOG"/>
    <property type="match status" value="1"/>
</dbReference>
<evidence type="ECO:0000256" key="4">
    <source>
        <dbReference type="ARBA" id="ARBA00022989"/>
    </source>
</evidence>
<dbReference type="Proteomes" id="UP000886874">
    <property type="component" value="Unassembled WGS sequence"/>
</dbReference>
<dbReference type="AlphaFoldDB" id="A0A9D1CMY5"/>
<evidence type="ECO:0000259" key="7">
    <source>
        <dbReference type="Pfam" id="PF04138"/>
    </source>
</evidence>
<feature type="transmembrane region" description="Helical" evidence="6">
    <location>
        <begin position="99"/>
        <end position="119"/>
    </location>
</feature>
<keyword evidence="3 6" id="KW-0812">Transmembrane</keyword>
<comment type="caution">
    <text evidence="8">The sequence shown here is derived from an EMBL/GenBank/DDBJ whole genome shotgun (WGS) entry which is preliminary data.</text>
</comment>
<comment type="subcellular location">
    <subcellularLocation>
        <location evidence="1">Membrane</location>
        <topology evidence="1">Multi-pass membrane protein</topology>
    </subcellularLocation>
</comment>
<proteinExistence type="inferred from homology"/>
<dbReference type="GO" id="GO:0000271">
    <property type="term" value="P:polysaccharide biosynthetic process"/>
    <property type="evidence" value="ECO:0007669"/>
    <property type="project" value="InterPro"/>
</dbReference>
<dbReference type="InterPro" id="IPR051401">
    <property type="entry name" value="GtrA_CellWall_Glycosyl"/>
</dbReference>